<keyword evidence="3" id="KW-1185">Reference proteome</keyword>
<dbReference type="Proteomes" id="UP000784294">
    <property type="component" value="Unassembled WGS sequence"/>
</dbReference>
<feature type="region of interest" description="Disordered" evidence="1">
    <location>
        <begin position="41"/>
        <end position="63"/>
    </location>
</feature>
<evidence type="ECO:0000313" key="2">
    <source>
        <dbReference type="EMBL" id="VEL19250.1"/>
    </source>
</evidence>
<feature type="compositionally biased region" description="Low complexity" evidence="1">
    <location>
        <begin position="98"/>
        <end position="109"/>
    </location>
</feature>
<comment type="caution">
    <text evidence="2">The sequence shown here is derived from an EMBL/GenBank/DDBJ whole genome shotgun (WGS) entry which is preliminary data.</text>
</comment>
<proteinExistence type="predicted"/>
<gene>
    <name evidence="2" type="ORF">PXEA_LOCUS12690</name>
</gene>
<protein>
    <submittedName>
        <fullName evidence="2">Uncharacterized protein</fullName>
    </submittedName>
</protein>
<dbReference type="AlphaFoldDB" id="A0A3S4ZTB2"/>
<reference evidence="2" key="1">
    <citation type="submission" date="2018-11" db="EMBL/GenBank/DDBJ databases">
        <authorList>
            <consortium name="Pathogen Informatics"/>
        </authorList>
    </citation>
    <scope>NUCLEOTIDE SEQUENCE</scope>
</reference>
<feature type="region of interest" description="Disordered" evidence="1">
    <location>
        <begin position="98"/>
        <end position="158"/>
    </location>
</feature>
<organism evidence="2 3">
    <name type="scientific">Protopolystoma xenopodis</name>
    <dbReference type="NCBI Taxonomy" id="117903"/>
    <lineage>
        <taxon>Eukaryota</taxon>
        <taxon>Metazoa</taxon>
        <taxon>Spiralia</taxon>
        <taxon>Lophotrochozoa</taxon>
        <taxon>Platyhelminthes</taxon>
        <taxon>Monogenea</taxon>
        <taxon>Polyopisthocotylea</taxon>
        <taxon>Polystomatidea</taxon>
        <taxon>Polystomatidae</taxon>
        <taxon>Protopolystoma</taxon>
    </lineage>
</organism>
<name>A0A3S4ZTB2_9PLAT</name>
<evidence type="ECO:0000256" key="1">
    <source>
        <dbReference type="SAM" id="MobiDB-lite"/>
    </source>
</evidence>
<sequence>MNKWPVQSCSFSCLPNPLILPEREPCTDGQTCCRSETFNEAEGAEGGEQGMDRTSGQSERGRLVCRQGSRELGEGRASEQLLASLRQLCASYASSASSLSLSSSPTASPHPTRLTPPHSHPDSANPLNPISLSEPRPRQTLISDHFHAYPTGYPGRRA</sequence>
<accession>A0A3S4ZTB2</accession>
<evidence type="ECO:0000313" key="3">
    <source>
        <dbReference type="Proteomes" id="UP000784294"/>
    </source>
</evidence>
<dbReference type="EMBL" id="CAAALY010040768">
    <property type="protein sequence ID" value="VEL19250.1"/>
    <property type="molecule type" value="Genomic_DNA"/>
</dbReference>